<evidence type="ECO:0000256" key="4">
    <source>
        <dbReference type="SAM" id="MobiDB-lite"/>
    </source>
</evidence>
<dbReference type="Gene3D" id="3.40.50.720">
    <property type="entry name" value="NAD(P)-binding Rossmann-like Domain"/>
    <property type="match status" value="1"/>
</dbReference>
<dbReference type="PRINTS" id="PR00080">
    <property type="entry name" value="SDRFAMILY"/>
</dbReference>
<dbReference type="NCBIfam" id="NF005861">
    <property type="entry name" value="PRK07791.1"/>
    <property type="match status" value="1"/>
</dbReference>
<dbReference type="RefSeq" id="WP_165299769.1">
    <property type="nucleotide sequence ID" value="NZ_JAAKZZ010000167.1"/>
</dbReference>
<evidence type="ECO:0000256" key="1">
    <source>
        <dbReference type="ARBA" id="ARBA00006484"/>
    </source>
</evidence>
<comment type="caution">
    <text evidence="6">The sequence shown here is derived from an EMBL/GenBank/DDBJ whole genome shotgun (WGS) entry which is preliminary data.</text>
</comment>
<dbReference type="InterPro" id="IPR051687">
    <property type="entry name" value="Peroxisomal_Beta-Oxidation"/>
</dbReference>
<sequence length="306" mass="31581">MDTHSLARGRVVVVTGAGRGLGRAHALAFARAGARVLVNDLGVAPDGTSAQETPAAQVAGEIRACGGEAAVSADDAADPSGAANLVHTALDRFGRLDTLVNNAGFLRDRMLVNLDESDWDAVIRVHLRGHFLPMKHAAAHWRAEAKAGRAPDARIVNTSSGAGLLGAVGQGNYAAAKAGITALTLVAAAEFARYGVQVNALVPAARTRMTERVFAGTMAPPPDGAFDEMAPENVSPLVVYLGSTASHGITGRVFEAEGGRVSVMDGWHRAATADKGSRWDPGELDGPVRELLSKSPAPSPVYGAAE</sequence>
<evidence type="ECO:0000313" key="6">
    <source>
        <dbReference type="EMBL" id="NGO70096.1"/>
    </source>
</evidence>
<evidence type="ECO:0000313" key="7">
    <source>
        <dbReference type="Proteomes" id="UP000477722"/>
    </source>
</evidence>
<organism evidence="6 7">
    <name type="scientific">Streptomyces boncukensis</name>
    <dbReference type="NCBI Taxonomy" id="2711219"/>
    <lineage>
        <taxon>Bacteria</taxon>
        <taxon>Bacillati</taxon>
        <taxon>Actinomycetota</taxon>
        <taxon>Actinomycetes</taxon>
        <taxon>Kitasatosporales</taxon>
        <taxon>Streptomycetaceae</taxon>
        <taxon>Streptomyces</taxon>
    </lineage>
</organism>
<dbReference type="SUPFAM" id="SSF51735">
    <property type="entry name" value="NAD(P)-binding Rossmann-fold domains"/>
    <property type="match status" value="1"/>
</dbReference>
<dbReference type="EMBL" id="JAAKZZ010000167">
    <property type="protein sequence ID" value="NGO70096.1"/>
    <property type="molecule type" value="Genomic_DNA"/>
</dbReference>
<dbReference type="InterPro" id="IPR036291">
    <property type="entry name" value="NAD(P)-bd_dom_sf"/>
</dbReference>
<dbReference type="Pfam" id="PF00106">
    <property type="entry name" value="adh_short"/>
    <property type="match status" value="1"/>
</dbReference>
<dbReference type="FunFam" id="3.40.50.720:FF:000446">
    <property type="entry name" value="Short chain dehydrogenase"/>
    <property type="match status" value="1"/>
</dbReference>
<evidence type="ECO:0000256" key="3">
    <source>
        <dbReference type="RuleBase" id="RU000363"/>
    </source>
</evidence>
<dbReference type="PANTHER" id="PTHR45024">
    <property type="entry name" value="DEHYDROGENASES, SHORT CHAIN"/>
    <property type="match status" value="1"/>
</dbReference>
<keyword evidence="2" id="KW-0560">Oxidoreductase</keyword>
<gene>
    <name evidence="6" type="ORF">G5C65_17390</name>
</gene>
<feature type="region of interest" description="Disordered" evidence="4">
    <location>
        <begin position="274"/>
        <end position="306"/>
    </location>
</feature>
<dbReference type="PANTHER" id="PTHR45024:SF2">
    <property type="entry name" value="SCP2 DOMAIN-CONTAINING PROTEIN"/>
    <property type="match status" value="1"/>
</dbReference>
<feature type="domain" description="Ketoreductase" evidence="5">
    <location>
        <begin position="10"/>
        <end position="212"/>
    </location>
</feature>
<dbReference type="SMART" id="SM00822">
    <property type="entry name" value="PKS_KR"/>
    <property type="match status" value="1"/>
</dbReference>
<dbReference type="GO" id="GO:0016491">
    <property type="term" value="F:oxidoreductase activity"/>
    <property type="evidence" value="ECO:0007669"/>
    <property type="project" value="UniProtKB-KW"/>
</dbReference>
<protein>
    <submittedName>
        <fullName evidence="6">SDR family oxidoreductase</fullName>
    </submittedName>
</protein>
<name>A0A6G4WXT2_9ACTN</name>
<comment type="similarity">
    <text evidence="1 3">Belongs to the short-chain dehydrogenases/reductases (SDR) family.</text>
</comment>
<dbReference type="InterPro" id="IPR002347">
    <property type="entry name" value="SDR_fam"/>
</dbReference>
<dbReference type="PRINTS" id="PR00081">
    <property type="entry name" value="GDHRDH"/>
</dbReference>
<evidence type="ECO:0000259" key="5">
    <source>
        <dbReference type="SMART" id="SM00822"/>
    </source>
</evidence>
<dbReference type="InterPro" id="IPR057326">
    <property type="entry name" value="KR_dom"/>
</dbReference>
<keyword evidence="7" id="KW-1185">Reference proteome</keyword>
<proteinExistence type="inferred from homology"/>
<accession>A0A6G4WXT2</accession>
<evidence type="ECO:0000256" key="2">
    <source>
        <dbReference type="ARBA" id="ARBA00023002"/>
    </source>
</evidence>
<dbReference type="PROSITE" id="PS00061">
    <property type="entry name" value="ADH_SHORT"/>
    <property type="match status" value="1"/>
</dbReference>
<dbReference type="AlphaFoldDB" id="A0A6G4WXT2"/>
<feature type="compositionally biased region" description="Basic and acidic residues" evidence="4">
    <location>
        <begin position="274"/>
        <end position="292"/>
    </location>
</feature>
<dbReference type="Proteomes" id="UP000477722">
    <property type="component" value="Unassembled WGS sequence"/>
</dbReference>
<reference evidence="6 7" key="1">
    <citation type="submission" date="2020-02" db="EMBL/GenBank/DDBJ databases">
        <title>Whole-genome analyses of novel actinobacteria.</title>
        <authorList>
            <person name="Sahin N."/>
            <person name="Tatar D."/>
        </authorList>
    </citation>
    <scope>NUCLEOTIDE SEQUENCE [LARGE SCALE GENOMIC DNA]</scope>
    <source>
        <strain evidence="6 7">SB3404</strain>
    </source>
</reference>
<dbReference type="InterPro" id="IPR020904">
    <property type="entry name" value="Sc_DH/Rdtase_CS"/>
</dbReference>